<name>A0A8H3VU87_VENIN</name>
<evidence type="ECO:0000256" key="1">
    <source>
        <dbReference type="SAM" id="Phobius"/>
    </source>
</evidence>
<dbReference type="Proteomes" id="UP000433883">
    <property type="component" value="Unassembled WGS sequence"/>
</dbReference>
<dbReference type="EMBL" id="WNWR01000043">
    <property type="protein sequence ID" value="KAE9992929.1"/>
    <property type="molecule type" value="Genomic_DNA"/>
</dbReference>
<sequence>MELLRLRNNSSTDSRLRNHGFSSCRNRPLQDILLVLLAQINLSWISQDHVAELGHAGQNPSNLGFDEVSCLLGHAIGIEVCPAHLSLEVQAHQFVAQSIAINSSIHKPITPTQKEPSIMHFTKVITLAPLLVFIIATLLVSIIATPINLTPSITQSSVLDKRITNENICVVLCKDSGYRDCYPYNSCAMAGICVAMNDELSRKVSSVVIEYGHECTFWTSHVCNGGRSGHVQFDQSSSLGGFDNLANSYSCWKQPEDMT</sequence>
<accession>A0A8H3VU87</accession>
<dbReference type="EMBL" id="WNWQ01000239">
    <property type="protein sequence ID" value="KAE9973243.1"/>
    <property type="molecule type" value="Genomic_DNA"/>
</dbReference>
<keyword evidence="4" id="KW-1185">Reference proteome</keyword>
<comment type="caution">
    <text evidence="3">The sequence shown here is derived from an EMBL/GenBank/DDBJ whole genome shotgun (WGS) entry which is preliminary data.</text>
</comment>
<keyword evidence="1" id="KW-1133">Transmembrane helix</keyword>
<organism evidence="3 4">
    <name type="scientific">Venturia inaequalis</name>
    <name type="common">Apple scab fungus</name>
    <dbReference type="NCBI Taxonomy" id="5025"/>
    <lineage>
        <taxon>Eukaryota</taxon>
        <taxon>Fungi</taxon>
        <taxon>Dikarya</taxon>
        <taxon>Ascomycota</taxon>
        <taxon>Pezizomycotina</taxon>
        <taxon>Dothideomycetes</taxon>
        <taxon>Pleosporomycetidae</taxon>
        <taxon>Venturiales</taxon>
        <taxon>Venturiaceae</taxon>
        <taxon>Venturia</taxon>
    </lineage>
</organism>
<keyword evidence="1" id="KW-0812">Transmembrane</keyword>
<reference evidence="3 4" key="1">
    <citation type="submission" date="2019-07" db="EMBL/GenBank/DDBJ databases">
        <title>Venturia inaequalis Genome Resource.</title>
        <authorList>
            <person name="Lichtner F.J."/>
        </authorList>
    </citation>
    <scope>NUCLEOTIDE SEQUENCE [LARGE SCALE GENOMIC DNA]</scope>
    <source>
        <strain evidence="2">Bline_iso_100314</strain>
        <strain evidence="3 4">DMI_063113</strain>
    </source>
</reference>
<proteinExistence type="predicted"/>
<keyword evidence="1" id="KW-0472">Membrane</keyword>
<dbReference type="Proteomes" id="UP000490939">
    <property type="component" value="Unassembled WGS sequence"/>
</dbReference>
<evidence type="ECO:0000313" key="2">
    <source>
        <dbReference type="EMBL" id="KAE9973243.1"/>
    </source>
</evidence>
<evidence type="ECO:0000313" key="3">
    <source>
        <dbReference type="EMBL" id="KAE9992929.1"/>
    </source>
</evidence>
<feature type="transmembrane region" description="Helical" evidence="1">
    <location>
        <begin position="124"/>
        <end position="147"/>
    </location>
</feature>
<protein>
    <submittedName>
        <fullName evidence="3">Uncharacterized protein</fullName>
    </submittedName>
</protein>
<evidence type="ECO:0000313" key="4">
    <source>
        <dbReference type="Proteomes" id="UP000490939"/>
    </source>
</evidence>
<gene>
    <name evidence="2" type="ORF">BLS_003677</name>
    <name evidence="3" type="ORF">EG327_007237</name>
</gene>
<dbReference type="AlphaFoldDB" id="A0A8H3VU87"/>